<feature type="region of interest" description="Disordered" evidence="6">
    <location>
        <begin position="120"/>
        <end position="140"/>
    </location>
</feature>
<accession>I4ANG1</accession>
<reference evidence="8" key="1">
    <citation type="submission" date="2012-06" db="EMBL/GenBank/DDBJ databases">
        <title>The complete genome of Flexibacter litoralis DSM 6794.</title>
        <authorList>
            <person name="Lucas S."/>
            <person name="Copeland A."/>
            <person name="Lapidus A."/>
            <person name="Glavina del Rio T."/>
            <person name="Dalin E."/>
            <person name="Tice H."/>
            <person name="Bruce D."/>
            <person name="Goodwin L."/>
            <person name="Pitluck S."/>
            <person name="Peters L."/>
            <person name="Ovchinnikova G."/>
            <person name="Lu M."/>
            <person name="Kyrpides N."/>
            <person name="Mavromatis K."/>
            <person name="Ivanova N."/>
            <person name="Brettin T."/>
            <person name="Detter J.C."/>
            <person name="Han C."/>
            <person name="Larimer F."/>
            <person name="Land M."/>
            <person name="Hauser L."/>
            <person name="Markowitz V."/>
            <person name="Cheng J.-F."/>
            <person name="Hugenholtz P."/>
            <person name="Woyke T."/>
            <person name="Wu D."/>
            <person name="Spring S."/>
            <person name="Lang E."/>
            <person name="Kopitz M."/>
            <person name="Brambilla E."/>
            <person name="Klenk H.-P."/>
            <person name="Eisen J.A."/>
        </authorList>
    </citation>
    <scope>NUCLEOTIDE SEQUENCE [LARGE SCALE GENOMIC DNA]</scope>
    <source>
        <strain evidence="8">ATCC 23117 / DSM 6794 / NBRC 15988 / NCIMB 1366 / Sio-4</strain>
    </source>
</reference>
<gene>
    <name evidence="7" type="ordered locus">Fleli_3160</name>
</gene>
<dbReference type="KEGG" id="fli:Fleli_3160"/>
<comment type="similarity">
    <text evidence="3">Belongs to the peptidase M42 family.</text>
</comment>
<dbReference type="PANTHER" id="PTHR32481:SF7">
    <property type="entry name" value="AMINOPEPTIDASE YHFE-RELATED"/>
    <property type="match status" value="1"/>
</dbReference>
<dbReference type="SUPFAM" id="SSF53187">
    <property type="entry name" value="Zn-dependent exopeptidases"/>
    <property type="match status" value="1"/>
</dbReference>
<dbReference type="InterPro" id="IPR051464">
    <property type="entry name" value="Peptidase_M42_aminopept"/>
</dbReference>
<feature type="compositionally biased region" description="Basic residues" evidence="6">
    <location>
        <begin position="125"/>
        <end position="140"/>
    </location>
</feature>
<organism evidence="7 8">
    <name type="scientific">Bernardetia litoralis (strain ATCC 23117 / DSM 6794 / NBRC 15988 / NCIMB 1366 / Fx l1 / Sio-4)</name>
    <name type="common">Flexibacter litoralis</name>
    <dbReference type="NCBI Taxonomy" id="880071"/>
    <lineage>
        <taxon>Bacteria</taxon>
        <taxon>Pseudomonadati</taxon>
        <taxon>Bacteroidota</taxon>
        <taxon>Cytophagia</taxon>
        <taxon>Cytophagales</taxon>
        <taxon>Bernardetiaceae</taxon>
        <taxon>Bernardetia</taxon>
    </lineage>
</organism>
<feature type="binding site" evidence="5">
    <location>
        <position position="72"/>
    </location>
    <ligand>
        <name>Zn(2+)</name>
        <dbReference type="ChEBI" id="CHEBI:29105"/>
        <label>1</label>
    </ligand>
</feature>
<comment type="cofactor">
    <cofactor evidence="5">
        <name>a divalent metal cation</name>
        <dbReference type="ChEBI" id="CHEBI:60240"/>
    </cofactor>
    <text evidence="5">Binds 2 divalent metal cations per subunit.</text>
</comment>
<evidence type="ECO:0000256" key="5">
    <source>
        <dbReference type="PIRSR" id="PIRSR001123-2"/>
    </source>
</evidence>
<dbReference type="MEROPS" id="M42.006"/>
<dbReference type="Proteomes" id="UP000006054">
    <property type="component" value="Chromosome"/>
</dbReference>
<evidence type="ECO:0000256" key="6">
    <source>
        <dbReference type="SAM" id="MobiDB-lite"/>
    </source>
</evidence>
<dbReference type="STRING" id="880071.Fleli_3160"/>
<protein>
    <submittedName>
        <fullName evidence="7">Peptidase family protein</fullName>
    </submittedName>
</protein>
<dbReference type="GO" id="GO:0004177">
    <property type="term" value="F:aminopeptidase activity"/>
    <property type="evidence" value="ECO:0007669"/>
    <property type="project" value="UniProtKB-UniRule"/>
</dbReference>
<dbReference type="HOGENOM" id="CLU_911320_0_0_10"/>
<sequence length="338" mass="38810">MKESNINFDLLKQMCNVFAPTGNEAPMKEFVLNYIKENQKNWKVQPQIIEGDDFQDCLILVFGKPRTAAFAHFDSIGFMARYDNHLVRIGSPKYENGYKLVGKDSKGEIEGTLKVKYENEDNKDKKSKKNKKKKRGSRQHRKPLGAVKLQLDFDRTVDVGTEFVFKQDFVETKKYVQSCYMDDRLGCWNLLKTAETLENGIIAFSCYEEIGGGTMPFLLKWIWENHRIKQCLISDITWITEGVKHGEGVAISMRDRNIPRRSFLNKIIDLVKESGVKYQLEVENDGGSDAKEIQSSAYPMDWCFIGAAEAGVHSPKEKVHKDDIKAMTDVYAYLMEKL</sequence>
<dbReference type="PANTHER" id="PTHR32481">
    <property type="entry name" value="AMINOPEPTIDASE"/>
    <property type="match status" value="1"/>
</dbReference>
<evidence type="ECO:0000256" key="1">
    <source>
        <dbReference type="ARBA" id="ARBA00022723"/>
    </source>
</evidence>
<feature type="active site" description="Proton acceptor" evidence="4">
    <location>
        <position position="208"/>
    </location>
</feature>
<dbReference type="EMBL" id="CP003345">
    <property type="protein sequence ID" value="AFM05496.1"/>
    <property type="molecule type" value="Genomic_DNA"/>
</dbReference>
<keyword evidence="2" id="KW-0378">Hydrolase</keyword>
<evidence type="ECO:0000256" key="2">
    <source>
        <dbReference type="ARBA" id="ARBA00022801"/>
    </source>
</evidence>
<keyword evidence="8" id="KW-1185">Reference proteome</keyword>
<feature type="binding site" evidence="5">
    <location>
        <position position="313"/>
    </location>
    <ligand>
        <name>Zn(2+)</name>
        <dbReference type="ChEBI" id="CHEBI:29105"/>
        <label>2</label>
    </ligand>
</feature>
<evidence type="ECO:0000313" key="7">
    <source>
        <dbReference type="EMBL" id="AFM05496.1"/>
    </source>
</evidence>
<name>I4ANG1_BERLS</name>
<evidence type="ECO:0000256" key="3">
    <source>
        <dbReference type="PIRNR" id="PIRNR001123"/>
    </source>
</evidence>
<keyword evidence="1 5" id="KW-0479">Metal-binding</keyword>
<dbReference type="AlphaFoldDB" id="I4ANG1"/>
<dbReference type="PIRSF" id="PIRSF001123">
    <property type="entry name" value="PepA_GA"/>
    <property type="match status" value="1"/>
</dbReference>
<dbReference type="GO" id="GO:0046872">
    <property type="term" value="F:metal ion binding"/>
    <property type="evidence" value="ECO:0007669"/>
    <property type="project" value="UniProtKB-UniRule"/>
</dbReference>
<dbReference type="Pfam" id="PF05343">
    <property type="entry name" value="Peptidase_M42"/>
    <property type="match status" value="1"/>
</dbReference>
<evidence type="ECO:0000256" key="4">
    <source>
        <dbReference type="PIRSR" id="PIRSR001123-1"/>
    </source>
</evidence>
<proteinExistence type="inferred from homology"/>
<feature type="binding site" evidence="5">
    <location>
        <position position="182"/>
    </location>
    <ligand>
        <name>Zn(2+)</name>
        <dbReference type="ChEBI" id="CHEBI:29105"/>
        <label>1</label>
    </ligand>
</feature>
<dbReference type="Gene3D" id="3.40.630.10">
    <property type="entry name" value="Zn peptidases"/>
    <property type="match status" value="2"/>
</dbReference>
<evidence type="ECO:0000313" key="8">
    <source>
        <dbReference type="Proteomes" id="UP000006054"/>
    </source>
</evidence>
<feature type="binding site" evidence="5">
    <location>
        <position position="182"/>
    </location>
    <ligand>
        <name>Zn(2+)</name>
        <dbReference type="ChEBI" id="CHEBI:29105"/>
        <label>2</label>
    </ligand>
</feature>
<feature type="binding site" evidence="5">
    <location>
        <position position="209"/>
    </location>
    <ligand>
        <name>Zn(2+)</name>
        <dbReference type="ChEBI" id="CHEBI:29105"/>
        <label>2</label>
    </ligand>
</feature>
<dbReference type="RefSeq" id="WP_014798927.1">
    <property type="nucleotide sequence ID" value="NC_018018.1"/>
</dbReference>
<dbReference type="InterPro" id="IPR008007">
    <property type="entry name" value="Peptidase_M42"/>
</dbReference>
<dbReference type="eggNOG" id="COG1363">
    <property type="taxonomic scope" value="Bacteria"/>
</dbReference>